<keyword evidence="2" id="KW-1185">Reference proteome</keyword>
<feature type="non-terminal residue" evidence="3">
    <location>
        <position position="92"/>
    </location>
</feature>
<reference evidence="3" key="1">
    <citation type="journal article" date="2019" name="Mol. Biol. Evol.">
        <title>Blast fungal genomes show frequent chromosomal changes, gene gains and losses, and effector gene turnover.</title>
        <authorList>
            <person name="Gomez Luciano L.B."/>
            <person name="Jason Tsai I."/>
            <person name="Chuma I."/>
            <person name="Tosa Y."/>
            <person name="Chen Y.H."/>
            <person name="Li J.Y."/>
            <person name="Li M.Y."/>
            <person name="Jade Lu M.Y."/>
            <person name="Nakayashiki H."/>
            <person name="Li W.H."/>
        </authorList>
    </citation>
    <scope>NUCLEOTIDE SEQUENCE</scope>
    <source>
        <strain evidence="3">NI907</strain>
    </source>
</reference>
<name>A0A6P8BLQ4_PYRGI</name>
<dbReference type="GeneID" id="41956256"/>
<feature type="non-terminal residue" evidence="3">
    <location>
        <position position="1"/>
    </location>
</feature>
<feature type="region of interest" description="Disordered" evidence="1">
    <location>
        <begin position="1"/>
        <end position="22"/>
    </location>
</feature>
<gene>
    <name evidence="3" type="ORF">PgNI_01269</name>
</gene>
<dbReference type="KEGG" id="pgri:PgNI_01269"/>
<evidence type="ECO:0000313" key="3">
    <source>
        <dbReference type="RefSeq" id="XP_030988228.1"/>
    </source>
</evidence>
<organism evidence="2 3">
    <name type="scientific">Pyricularia grisea</name>
    <name type="common">Crabgrass-specific blast fungus</name>
    <name type="synonym">Magnaporthe grisea</name>
    <dbReference type="NCBI Taxonomy" id="148305"/>
    <lineage>
        <taxon>Eukaryota</taxon>
        <taxon>Fungi</taxon>
        <taxon>Dikarya</taxon>
        <taxon>Ascomycota</taxon>
        <taxon>Pezizomycotina</taxon>
        <taxon>Sordariomycetes</taxon>
        <taxon>Sordariomycetidae</taxon>
        <taxon>Magnaporthales</taxon>
        <taxon>Pyriculariaceae</taxon>
        <taxon>Pyricularia</taxon>
    </lineage>
</organism>
<evidence type="ECO:0000313" key="2">
    <source>
        <dbReference type="Proteomes" id="UP000515153"/>
    </source>
</evidence>
<dbReference type="RefSeq" id="XP_030988228.1">
    <property type="nucleotide sequence ID" value="XM_031121342.1"/>
</dbReference>
<reference evidence="3" key="2">
    <citation type="submission" date="2019-10" db="EMBL/GenBank/DDBJ databases">
        <authorList>
            <consortium name="NCBI Genome Project"/>
        </authorList>
    </citation>
    <scope>NUCLEOTIDE SEQUENCE</scope>
    <source>
        <strain evidence="3">NI907</strain>
    </source>
</reference>
<protein>
    <submittedName>
        <fullName evidence="3">Uncharacterized protein</fullName>
    </submittedName>
</protein>
<sequence length="92" mass="10156">KILIDSSKKKKKVPSYSSVSRVTSPLVSALASWHTSSPHPTYLLYIIFPVHQSVLNPAVPPPITPFSTEKKLGLVCLLTTKLLKPISHDFYA</sequence>
<evidence type="ECO:0000256" key="1">
    <source>
        <dbReference type="SAM" id="MobiDB-lite"/>
    </source>
</evidence>
<dbReference type="Proteomes" id="UP000515153">
    <property type="component" value="Unplaced"/>
</dbReference>
<dbReference type="AlphaFoldDB" id="A0A6P8BLQ4"/>
<accession>A0A6P8BLQ4</accession>
<proteinExistence type="predicted"/>
<reference evidence="3" key="3">
    <citation type="submission" date="2025-08" db="UniProtKB">
        <authorList>
            <consortium name="RefSeq"/>
        </authorList>
    </citation>
    <scope>IDENTIFICATION</scope>
    <source>
        <strain evidence="3">NI907</strain>
    </source>
</reference>